<evidence type="ECO:0000256" key="5">
    <source>
        <dbReference type="ARBA" id="ARBA00023014"/>
    </source>
</evidence>
<dbReference type="InterPro" id="IPR013328">
    <property type="entry name" value="6PGD_dom2"/>
</dbReference>
<feature type="domain" description="Rieske" evidence="7">
    <location>
        <begin position="333"/>
        <end position="445"/>
    </location>
</feature>
<evidence type="ECO:0000256" key="6">
    <source>
        <dbReference type="ARBA" id="ARBA00023027"/>
    </source>
</evidence>
<evidence type="ECO:0000313" key="8">
    <source>
        <dbReference type="EMBL" id="CAK9104233.1"/>
    </source>
</evidence>
<dbReference type="SUPFAM" id="SSF48179">
    <property type="entry name" value="6-phosphogluconate dehydrogenase C-terminal domain-like"/>
    <property type="match status" value="1"/>
</dbReference>
<proteinExistence type="predicted"/>
<evidence type="ECO:0000256" key="4">
    <source>
        <dbReference type="ARBA" id="ARBA00023004"/>
    </source>
</evidence>
<protein>
    <recommendedName>
        <fullName evidence="7">Rieske domain-containing protein</fullName>
    </recommendedName>
</protein>
<dbReference type="Gene3D" id="3.40.50.720">
    <property type="entry name" value="NAD(P)-binding Rossmann-like Domain"/>
    <property type="match status" value="1"/>
</dbReference>
<dbReference type="PROSITE" id="PS51296">
    <property type="entry name" value="RIESKE"/>
    <property type="match status" value="1"/>
</dbReference>
<keyword evidence="2" id="KW-0479">Metal-binding</keyword>
<dbReference type="Pfam" id="PF14833">
    <property type="entry name" value="NAD_binding_11"/>
    <property type="match status" value="1"/>
</dbReference>
<dbReference type="PANTHER" id="PTHR22981">
    <property type="entry name" value="3-HYDROXYISOBUTYRATE DEHYDROGENASE-RELATED"/>
    <property type="match status" value="1"/>
</dbReference>
<dbReference type="EMBL" id="CAXAMN010026584">
    <property type="protein sequence ID" value="CAK9104233.1"/>
    <property type="molecule type" value="Genomic_DNA"/>
</dbReference>
<dbReference type="InterPro" id="IPR008927">
    <property type="entry name" value="6-PGluconate_DH-like_C_sf"/>
</dbReference>
<evidence type="ECO:0000256" key="3">
    <source>
        <dbReference type="ARBA" id="ARBA00023002"/>
    </source>
</evidence>
<organism evidence="8 9">
    <name type="scientific">Durusdinium trenchii</name>
    <dbReference type="NCBI Taxonomy" id="1381693"/>
    <lineage>
        <taxon>Eukaryota</taxon>
        <taxon>Sar</taxon>
        <taxon>Alveolata</taxon>
        <taxon>Dinophyceae</taxon>
        <taxon>Suessiales</taxon>
        <taxon>Symbiodiniaceae</taxon>
        <taxon>Durusdinium</taxon>
    </lineage>
</organism>
<keyword evidence="9" id="KW-1185">Reference proteome</keyword>
<evidence type="ECO:0000256" key="2">
    <source>
        <dbReference type="ARBA" id="ARBA00022723"/>
    </source>
</evidence>
<name>A0ABP0RV42_9DINO</name>
<comment type="caution">
    <text evidence="8">The sequence shown here is derived from an EMBL/GenBank/DDBJ whole genome shotgun (WGS) entry which is preliminary data.</text>
</comment>
<keyword evidence="3" id="KW-0560">Oxidoreductase</keyword>
<evidence type="ECO:0000313" key="9">
    <source>
        <dbReference type="Proteomes" id="UP001642484"/>
    </source>
</evidence>
<dbReference type="Gene3D" id="2.102.10.10">
    <property type="entry name" value="Rieske [2Fe-2S] iron-sulphur domain"/>
    <property type="match status" value="1"/>
</dbReference>
<dbReference type="Pfam" id="PF00355">
    <property type="entry name" value="Rieske"/>
    <property type="match status" value="1"/>
</dbReference>
<keyword evidence="5" id="KW-0411">Iron-sulfur</keyword>
<keyword evidence="1" id="KW-0001">2Fe-2S</keyword>
<dbReference type="Gene3D" id="1.10.1040.10">
    <property type="entry name" value="N-(1-d-carboxylethyl)-l-norvaline Dehydrogenase, domain 2"/>
    <property type="match status" value="1"/>
</dbReference>
<keyword evidence="6" id="KW-0520">NAD</keyword>
<dbReference type="SUPFAM" id="SSF50022">
    <property type="entry name" value="ISP domain"/>
    <property type="match status" value="1"/>
</dbReference>
<dbReference type="Proteomes" id="UP001642484">
    <property type="component" value="Unassembled WGS sequence"/>
</dbReference>
<dbReference type="InterPro" id="IPR017941">
    <property type="entry name" value="Rieske_2Fe-2S"/>
</dbReference>
<keyword evidence="4" id="KW-0408">Iron</keyword>
<dbReference type="PANTHER" id="PTHR22981:SF7">
    <property type="entry name" value="3-HYDROXYISOBUTYRATE DEHYDROGENASE, MITOCHONDRIAL"/>
    <property type="match status" value="1"/>
</dbReference>
<gene>
    <name evidence="8" type="ORF">CCMP2556_LOCUS48881</name>
</gene>
<reference evidence="8 9" key="1">
    <citation type="submission" date="2024-02" db="EMBL/GenBank/DDBJ databases">
        <authorList>
            <person name="Chen Y."/>
            <person name="Shah S."/>
            <person name="Dougan E. K."/>
            <person name="Thang M."/>
            <person name="Chan C."/>
        </authorList>
    </citation>
    <scope>NUCLEOTIDE SEQUENCE [LARGE SCALE GENOMIC DNA]</scope>
</reference>
<sequence length="500" mass="54352">MARNLMKAGHEAPGAGARPGSLVRSGVVGFDVSASNLAAFADAGGRPLEWSPLAVASVAKTVVTMLPQGSHVLEAENGSLLIDCSTCEPAIGQQAFQLWMLLCLEGHQQQSRRMWSADGSGFRQLQMWNRVVSVGKMEVDEDKFSRESFSVVYCGDAGMGQAAKLCNNLVLGITMAGVCEGHALAERLGLDQKKLAEILNTSSGRFLQLEGTPEALPDLGLATGAALASKPKLGLPMGGLALQMYSQMSARGDGTKAGENPALAISRGSSYIFLRRKNRCPLKALNHVTCKPMALSTSFPRWSSGRDAWLLPAGVALGAVAVVLLRRWQNSWRFVGRRSDFTEGPCGWEILPFDSEGHEACVLHRNGQWLAFNRSCPHAGIDLIVGGDIEDLSELDAGVVIACPAHTYLFDPIHGTCLWDATRGLPETPPLQTYEVYERCARIWVRPREKPKPVSKEDWDQVPENRSSGPRIKILSGLEQMHFNLRLLTKRWPESSPIDA</sequence>
<dbReference type="InterPro" id="IPR029154">
    <property type="entry name" value="HIBADH-like_NADP-bd"/>
</dbReference>
<dbReference type="InterPro" id="IPR036922">
    <property type="entry name" value="Rieske_2Fe-2S_sf"/>
</dbReference>
<evidence type="ECO:0000256" key="1">
    <source>
        <dbReference type="ARBA" id="ARBA00022714"/>
    </source>
</evidence>
<evidence type="ECO:0000259" key="7">
    <source>
        <dbReference type="PROSITE" id="PS51296"/>
    </source>
</evidence>
<accession>A0ABP0RV42</accession>